<dbReference type="OrthoDB" id="9974378at2759"/>
<proteinExistence type="predicted"/>
<dbReference type="AlphaFoldDB" id="A0A2G5TRK1"/>
<gene>
    <name evidence="2" type="primary">Cnig_chr_V.g21305</name>
    <name evidence="2" type="ORF">B9Z55_021305</name>
</gene>
<dbReference type="PANTHER" id="PTHR47411">
    <property type="entry name" value="B3GNT1, BETA-1,3-N-ACETYLGUCOSAMINYLTRANSFERASE 1, HOMOLOG"/>
    <property type="match status" value="1"/>
</dbReference>
<accession>A0A2G5TRK1</accession>
<keyword evidence="1" id="KW-1133">Transmembrane helix</keyword>
<dbReference type="STRING" id="1611254.A0A2G5TRK1"/>
<keyword evidence="1" id="KW-0472">Membrane</keyword>
<dbReference type="Pfam" id="PF13896">
    <property type="entry name" value="Glyco_transf_49"/>
    <property type="match status" value="1"/>
</dbReference>
<organism evidence="2 3">
    <name type="scientific">Caenorhabditis nigoni</name>
    <dbReference type="NCBI Taxonomy" id="1611254"/>
    <lineage>
        <taxon>Eukaryota</taxon>
        <taxon>Metazoa</taxon>
        <taxon>Ecdysozoa</taxon>
        <taxon>Nematoda</taxon>
        <taxon>Chromadorea</taxon>
        <taxon>Rhabditida</taxon>
        <taxon>Rhabditina</taxon>
        <taxon>Rhabditomorpha</taxon>
        <taxon>Rhabditoidea</taxon>
        <taxon>Rhabditidae</taxon>
        <taxon>Peloderinae</taxon>
        <taxon>Caenorhabditis</taxon>
    </lineage>
</organism>
<feature type="transmembrane region" description="Helical" evidence="1">
    <location>
        <begin position="6"/>
        <end position="25"/>
    </location>
</feature>
<keyword evidence="3" id="KW-1185">Reference proteome</keyword>
<reference evidence="3" key="1">
    <citation type="submission" date="2017-10" db="EMBL/GenBank/DDBJ databases">
        <title>Rapid genome shrinkage in a self-fertile nematode reveals novel sperm competition proteins.</title>
        <authorList>
            <person name="Yin D."/>
            <person name="Schwarz E.M."/>
            <person name="Thomas C.G."/>
            <person name="Felde R.L."/>
            <person name="Korf I.F."/>
            <person name="Cutter A.D."/>
            <person name="Schartner C.M."/>
            <person name="Ralston E.J."/>
            <person name="Meyer B.J."/>
            <person name="Haag E.S."/>
        </authorList>
    </citation>
    <scope>NUCLEOTIDE SEQUENCE [LARGE SCALE GENOMIC DNA]</scope>
    <source>
        <strain evidence="3">JU1422</strain>
    </source>
</reference>
<evidence type="ECO:0000256" key="1">
    <source>
        <dbReference type="SAM" id="Phobius"/>
    </source>
</evidence>
<evidence type="ECO:0000313" key="2">
    <source>
        <dbReference type="EMBL" id="PIC29872.1"/>
    </source>
</evidence>
<comment type="caution">
    <text evidence="2">The sequence shown here is derived from an EMBL/GenBank/DDBJ whole genome shotgun (WGS) entry which is preliminary data.</text>
</comment>
<evidence type="ECO:0000313" key="3">
    <source>
        <dbReference type="Proteomes" id="UP000230233"/>
    </source>
</evidence>
<name>A0A2G5TRK1_9PELO</name>
<dbReference type="Proteomes" id="UP000230233">
    <property type="component" value="Chromosome V"/>
</dbReference>
<dbReference type="PANTHER" id="PTHR47411:SF2">
    <property type="entry name" value="B3GNT1, BETA-1,3-N-ACETYLGUCOSAMINYLTRANSFERASE 1, HOMOLOG"/>
    <property type="match status" value="1"/>
</dbReference>
<keyword evidence="1" id="KW-0812">Transmembrane</keyword>
<sequence>MMKNSYAIFFIFLNVFILLFLIILLKNILGREYYFSEILENQYCVTYNYLEATESFRESDGLEPISLATHATSDMLKTLENMPKMWNSPISVAIFVDEKTQKSLDYLQNLHNCDKEFQRKMTIHVAFRKSAFQKRCPPLLRPKNSETSCFEFLSHQKSYRDRIPSFFGLYPFGLMRNIARKGAKSDIHFVMDSDMIVSEGMDQKIKRIANQMLDGKLKNVILVRRFENVVGTEIPRNVKDLEESMRNNITFEFHHKYFFKGHKIPNLTFWRTQSQDNLPVSTWNEPYSNPDWEPQPILHRNSPLGPDYVPSRVKTMCSVIYKLCRAGYNFHVISHVFNVQEGIKLDNTVYGNAIAHHQYTYARDKVQERFTKEMDWKYPGTKEKCGHFVF</sequence>
<protein>
    <submittedName>
        <fullName evidence="2">Uncharacterized protein</fullName>
    </submittedName>
</protein>
<dbReference type="EMBL" id="PDUG01000005">
    <property type="protein sequence ID" value="PIC29872.1"/>
    <property type="molecule type" value="Genomic_DNA"/>
</dbReference>